<accession>A0A1G9B4Z4</accession>
<feature type="region of interest" description="Disordered" evidence="1">
    <location>
        <begin position="121"/>
        <end position="196"/>
    </location>
</feature>
<dbReference type="RefSeq" id="WP_091267051.1">
    <property type="nucleotide sequence ID" value="NZ_FNFK01000025.1"/>
</dbReference>
<proteinExistence type="predicted"/>
<dbReference type="AlphaFoldDB" id="A0A1G9B4Z4"/>
<evidence type="ECO:0000313" key="3">
    <source>
        <dbReference type="EMBL" id="SDK34647.1"/>
    </source>
</evidence>
<evidence type="ECO:0000256" key="2">
    <source>
        <dbReference type="SAM" id="SignalP"/>
    </source>
</evidence>
<gene>
    <name evidence="3" type="ORF">SAMN04488098_10251</name>
</gene>
<protein>
    <submittedName>
        <fullName evidence="3">Uncharacterized protein</fullName>
    </submittedName>
</protein>
<keyword evidence="2" id="KW-0732">Signal</keyword>
<dbReference type="EMBL" id="FNFK01000025">
    <property type="protein sequence ID" value="SDK34647.1"/>
    <property type="molecule type" value="Genomic_DNA"/>
</dbReference>
<evidence type="ECO:0000256" key="1">
    <source>
        <dbReference type="SAM" id="MobiDB-lite"/>
    </source>
</evidence>
<dbReference type="Pfam" id="PF20585">
    <property type="entry name" value="Pectate_lyase_5"/>
    <property type="match status" value="1"/>
</dbReference>
<dbReference type="OrthoDB" id="9778320at2"/>
<feature type="signal peptide" evidence="2">
    <location>
        <begin position="1"/>
        <end position="29"/>
    </location>
</feature>
<name>A0A1G9B4Z4_9LACT</name>
<feature type="compositionally biased region" description="Acidic residues" evidence="1">
    <location>
        <begin position="154"/>
        <end position="196"/>
    </location>
</feature>
<keyword evidence="4" id="KW-1185">Reference proteome</keyword>
<dbReference type="Proteomes" id="UP000199433">
    <property type="component" value="Unassembled WGS sequence"/>
</dbReference>
<evidence type="ECO:0000313" key="4">
    <source>
        <dbReference type="Proteomes" id="UP000199433"/>
    </source>
</evidence>
<reference evidence="4" key="1">
    <citation type="submission" date="2016-10" db="EMBL/GenBank/DDBJ databases">
        <authorList>
            <person name="Varghese N."/>
            <person name="Submissions S."/>
        </authorList>
    </citation>
    <scope>NUCLEOTIDE SEQUENCE [LARGE SCALE GENOMIC DNA]</scope>
    <source>
        <strain evidence="4">DSM 19181</strain>
    </source>
</reference>
<organism evidence="3 4">
    <name type="scientific">Alkalibacterium thalassium</name>
    <dbReference type="NCBI Taxonomy" id="426701"/>
    <lineage>
        <taxon>Bacteria</taxon>
        <taxon>Bacillati</taxon>
        <taxon>Bacillota</taxon>
        <taxon>Bacilli</taxon>
        <taxon>Lactobacillales</taxon>
        <taxon>Carnobacteriaceae</taxon>
        <taxon>Alkalibacterium</taxon>
    </lineage>
</organism>
<dbReference type="InterPro" id="IPR046776">
    <property type="entry name" value="Pectate_lyase_5"/>
</dbReference>
<sequence length="585" mass="64960">MKKFLKMMITLSLILHPVMMTMTSHSIFAVEEINFFLNTPLAGDSSLTGEAVADHPISVLIDGEDFETTVEADGTFEFESVPELEEDQTIVLNQGQNEIRTTVLSLGSTVEKIELENSFIPDGLIDETEETENSSNDEMVSSELSEETSAPVEDVLESTDEYSESSLNEEENLDETLDSEENTDEETPEENDDALTDDEISDNEEEMSQFARSFQPANTNAATAPGLTSPNAVTREVSDYDSFRRAIEDPSVERVVLTNDITTSNSTIIGVHSHSRRKIIDGNGFSLSINSGGGLDTRARIDDIVVRNFSNIYSLRNNEDQGLVRMRRNSYRYHLENVTYNRDNLPNATHLGSAWESWESEINFHGNITVKYSDQRSLAFYRAARIHDGANVNITTNYRVFEQDNNSGAGGLVIGNNATVNINSGERVVYNTSGRDINRPANLSIGTNSNVTLTSRSGTIFEVFNTHINVDVGEGSTVELNAADSAIKASNDNASQQLNMNIRGELTISGGTGVHYNGQPFRFNVYETGTARFNTSVYAFYQDRQNTSTRSEFTIHPGGRWYVNNTHSSNHAIRVIRPSIFRINM</sequence>
<feature type="chain" id="PRO_5038353983" evidence="2">
    <location>
        <begin position="30"/>
        <end position="585"/>
    </location>
</feature>